<name>A0A448MPU6_9PAST</name>
<evidence type="ECO:0000313" key="2">
    <source>
        <dbReference type="Proteomes" id="UP000278733"/>
    </source>
</evidence>
<accession>A0A448MPU6</accession>
<dbReference type="Proteomes" id="UP000278733">
    <property type="component" value="Chromosome"/>
</dbReference>
<protein>
    <submittedName>
        <fullName evidence="1">Mu-like prophage DNA circulation protein</fullName>
    </submittedName>
</protein>
<dbReference type="AlphaFoldDB" id="A0A448MPU6"/>
<dbReference type="EMBL" id="LR134405">
    <property type="protein sequence ID" value="VEH67158.1"/>
    <property type="molecule type" value="Genomic_DNA"/>
</dbReference>
<gene>
    <name evidence="1" type="ORF">NCTC8284_02344</name>
</gene>
<organism evidence="1 2">
    <name type="scientific">Rodentibacter pneumotropicus</name>
    <dbReference type="NCBI Taxonomy" id="758"/>
    <lineage>
        <taxon>Bacteria</taxon>
        <taxon>Pseudomonadati</taxon>
        <taxon>Pseudomonadota</taxon>
        <taxon>Gammaproteobacteria</taxon>
        <taxon>Pasteurellales</taxon>
        <taxon>Pasteurellaceae</taxon>
        <taxon>Rodentibacter</taxon>
    </lineage>
</organism>
<evidence type="ECO:0000313" key="1">
    <source>
        <dbReference type="EMBL" id="VEH67158.1"/>
    </source>
</evidence>
<sequence length="41" mass="4600">MLEKQGAATLVHPIRGRLQNMICTGANFRHEADMIDYVALD</sequence>
<proteinExistence type="predicted"/>
<dbReference type="KEGG" id="rpne:NCTC8284_02344"/>
<reference evidence="1 2" key="1">
    <citation type="submission" date="2018-12" db="EMBL/GenBank/DDBJ databases">
        <authorList>
            <consortium name="Pathogen Informatics"/>
        </authorList>
    </citation>
    <scope>NUCLEOTIDE SEQUENCE [LARGE SCALE GENOMIC DNA]</scope>
    <source>
        <strain evidence="1 2">NCTC8284</strain>
    </source>
</reference>